<evidence type="ECO:0000313" key="4">
    <source>
        <dbReference type="EMBL" id="CAH1400621.1"/>
    </source>
</evidence>
<dbReference type="PANTHER" id="PTHR28582:SF1">
    <property type="entry name" value="TRNA-SPLICING ENDONUCLEASE SUBUNIT SEN15"/>
    <property type="match status" value="1"/>
</dbReference>
<name>A0A9P0HEM7_NEZVI</name>
<comment type="similarity">
    <text evidence="1">Belongs to the SEN15 family.</text>
</comment>
<dbReference type="OrthoDB" id="10002170at2759"/>
<dbReference type="EMBL" id="OV725080">
    <property type="protein sequence ID" value="CAH1400621.1"/>
    <property type="molecule type" value="Genomic_DNA"/>
</dbReference>
<evidence type="ECO:0000256" key="2">
    <source>
        <dbReference type="ARBA" id="ARBA00022694"/>
    </source>
</evidence>
<dbReference type="SUPFAM" id="SSF53032">
    <property type="entry name" value="tRNA-intron endonuclease catalytic domain-like"/>
    <property type="match status" value="1"/>
</dbReference>
<evidence type="ECO:0000259" key="3">
    <source>
        <dbReference type="Pfam" id="PF09631"/>
    </source>
</evidence>
<organism evidence="4 5">
    <name type="scientific">Nezara viridula</name>
    <name type="common">Southern green stink bug</name>
    <name type="synonym">Cimex viridulus</name>
    <dbReference type="NCBI Taxonomy" id="85310"/>
    <lineage>
        <taxon>Eukaryota</taxon>
        <taxon>Metazoa</taxon>
        <taxon>Ecdysozoa</taxon>
        <taxon>Arthropoda</taxon>
        <taxon>Hexapoda</taxon>
        <taxon>Insecta</taxon>
        <taxon>Pterygota</taxon>
        <taxon>Neoptera</taxon>
        <taxon>Paraneoptera</taxon>
        <taxon>Hemiptera</taxon>
        <taxon>Heteroptera</taxon>
        <taxon>Panheteroptera</taxon>
        <taxon>Pentatomomorpha</taxon>
        <taxon>Pentatomoidea</taxon>
        <taxon>Pentatomidae</taxon>
        <taxon>Pentatominae</taxon>
        <taxon>Nezara</taxon>
    </lineage>
</organism>
<dbReference type="InterPro" id="IPR036167">
    <property type="entry name" value="tRNA_intron_Endo_cat-like_sf"/>
</dbReference>
<dbReference type="Proteomes" id="UP001152798">
    <property type="component" value="Chromosome 4"/>
</dbReference>
<evidence type="ECO:0000313" key="5">
    <source>
        <dbReference type="Proteomes" id="UP001152798"/>
    </source>
</evidence>
<sequence length="165" mass="19108">MNLGHPILQEMIKLGCKKQNKIFLAFQSYIELCEVHKAQAVNYHLCSEFDLIYLSASLYGDNEVYVPLSVSSSITPSWIRKFRRSLPEEFQDKGIYIILCDTDTTNVIYKISDGLERPLSPESTKHKKDHKERKNFIEVEISNLLPTLIKEAKKRKLSSEETEIK</sequence>
<feature type="domain" description="tRNA-splicing endonuclease subunit Sen15" evidence="3">
    <location>
        <begin position="29"/>
        <end position="119"/>
    </location>
</feature>
<evidence type="ECO:0000256" key="1">
    <source>
        <dbReference type="ARBA" id="ARBA00006091"/>
    </source>
</evidence>
<keyword evidence="5" id="KW-1185">Reference proteome</keyword>
<dbReference type="GO" id="GO:0003676">
    <property type="term" value="F:nucleic acid binding"/>
    <property type="evidence" value="ECO:0007669"/>
    <property type="project" value="InterPro"/>
</dbReference>
<dbReference type="Pfam" id="PF09631">
    <property type="entry name" value="Sen15"/>
    <property type="match status" value="1"/>
</dbReference>
<dbReference type="GO" id="GO:0005634">
    <property type="term" value="C:nucleus"/>
    <property type="evidence" value="ECO:0007669"/>
    <property type="project" value="UniProtKB-ARBA"/>
</dbReference>
<keyword evidence="2" id="KW-0819">tRNA processing</keyword>
<dbReference type="AlphaFoldDB" id="A0A9P0HEM7"/>
<proteinExistence type="inferred from homology"/>
<dbReference type="GO" id="GO:0006388">
    <property type="term" value="P:tRNA splicing, via endonucleolytic cleavage and ligation"/>
    <property type="evidence" value="ECO:0007669"/>
    <property type="project" value="InterPro"/>
</dbReference>
<reference evidence="4" key="1">
    <citation type="submission" date="2022-01" db="EMBL/GenBank/DDBJ databases">
        <authorList>
            <person name="King R."/>
        </authorList>
    </citation>
    <scope>NUCLEOTIDE SEQUENCE</scope>
</reference>
<dbReference type="Gene3D" id="3.40.1350.10">
    <property type="match status" value="1"/>
</dbReference>
<dbReference type="InterPro" id="IPR018593">
    <property type="entry name" value="tRNA-endonuc_su_Sen15"/>
</dbReference>
<accession>A0A9P0HEM7</accession>
<protein>
    <recommendedName>
        <fullName evidence="3">tRNA-splicing endonuclease subunit Sen15 domain-containing protein</fullName>
    </recommendedName>
</protein>
<dbReference type="InterPro" id="IPR011856">
    <property type="entry name" value="tRNA_endonuc-like_dom_sf"/>
</dbReference>
<gene>
    <name evidence="4" type="ORF">NEZAVI_LOCUS9824</name>
</gene>
<dbReference type="PANTHER" id="PTHR28582">
    <property type="entry name" value="TRNA-SPLICING ENDONUCLEASE SUBUNIT SEN15"/>
    <property type="match status" value="1"/>
</dbReference>